<comment type="caution">
    <text evidence="2">The sequence shown here is derived from an EMBL/GenBank/DDBJ whole genome shotgun (WGS) entry which is preliminary data.</text>
</comment>
<name>A0A0L0NQR4_CANAR</name>
<dbReference type="GO" id="GO:0016538">
    <property type="term" value="F:cyclin-dependent protein serine/threonine kinase regulator activity"/>
    <property type="evidence" value="ECO:0007669"/>
    <property type="project" value="TreeGrafter"/>
</dbReference>
<dbReference type="VEuPathDB" id="FungiDB:CJJ07_003969"/>
<dbReference type="GO" id="GO:0005634">
    <property type="term" value="C:nucleus"/>
    <property type="evidence" value="ECO:0007669"/>
    <property type="project" value="TreeGrafter"/>
</dbReference>
<dbReference type="Pfam" id="PF08613">
    <property type="entry name" value="Cyclin"/>
    <property type="match status" value="1"/>
</dbReference>
<evidence type="ECO:0000313" key="2">
    <source>
        <dbReference type="EMBL" id="KND96497.1"/>
    </source>
</evidence>
<proteinExistence type="predicted"/>
<dbReference type="VEuPathDB" id="FungiDB:CJJ09_001478"/>
<evidence type="ECO:0000256" key="1">
    <source>
        <dbReference type="SAM" id="MobiDB-lite"/>
    </source>
</evidence>
<reference evidence="3" key="1">
    <citation type="journal article" date="2015" name="BMC Genomics">
        <title>Draft genome of a commonly misdiagnosed multidrug resistant pathogen Candida auris.</title>
        <authorList>
            <person name="Chatterjee S."/>
            <person name="Alampalli S.V."/>
            <person name="Nageshan R.K."/>
            <person name="Chettiar S.T."/>
            <person name="Joshi S."/>
            <person name="Tatu U.S."/>
        </authorList>
    </citation>
    <scope>NUCLEOTIDE SEQUENCE [LARGE SCALE GENOMIC DNA]</scope>
    <source>
        <strain evidence="3">6684</strain>
    </source>
</reference>
<accession>A0A0L0NQR4</accession>
<dbReference type="EMBL" id="LGST01000055">
    <property type="protein sequence ID" value="KND96497.1"/>
    <property type="molecule type" value="Genomic_DNA"/>
</dbReference>
<dbReference type="VEuPathDB" id="FungiDB:B9J08_002614"/>
<organism evidence="2 3">
    <name type="scientific">Candidozyma auris</name>
    <name type="common">Yeast</name>
    <name type="synonym">Candida auris</name>
    <dbReference type="NCBI Taxonomy" id="498019"/>
    <lineage>
        <taxon>Eukaryota</taxon>
        <taxon>Fungi</taxon>
        <taxon>Dikarya</taxon>
        <taxon>Ascomycota</taxon>
        <taxon>Saccharomycotina</taxon>
        <taxon>Pichiomycetes</taxon>
        <taxon>Metschnikowiaceae</taxon>
        <taxon>Candidozyma</taxon>
    </lineage>
</organism>
<feature type="compositionally biased region" description="Basic and acidic residues" evidence="1">
    <location>
        <begin position="102"/>
        <end position="122"/>
    </location>
</feature>
<dbReference type="AlphaFoldDB" id="A0A0L0NQR4"/>
<gene>
    <name evidence="2" type="ORF">QG37_07236</name>
</gene>
<protein>
    <recommendedName>
        <fullName evidence="4">Cyclin</fullName>
    </recommendedName>
</protein>
<dbReference type="Gene3D" id="1.10.472.10">
    <property type="entry name" value="Cyclin-like"/>
    <property type="match status" value="1"/>
</dbReference>
<dbReference type="GO" id="GO:0019901">
    <property type="term" value="F:protein kinase binding"/>
    <property type="evidence" value="ECO:0007669"/>
    <property type="project" value="InterPro"/>
</dbReference>
<sequence length="331" mass="37168">MNQYAADIPLKRAQETFVDAPRLLDDVALAELEFDLAHGVKDINGLHVFHAIAVLEQMLEDLIMLGENPAKLAEFRALQLQEYGFGDESREIVDSKEIVDSTEPEVKKAPRFHDDDLPRADIDGADGNSGNSEIPPENSPEAADGAFVPIERLVATTSLEKVPNPITTHSLLRLRRELAFHRAPSTQTQAAHLVRAFTLAKPPPISIREFLLRINKYSPSVSVSVYVHSAYLLFKLSVLLGVVTFTNLNVYRFILALIRLLTKKCEDVYQKQKSFAMVGGMALKDLGRIEVSFLYLCNFKLVVSEFILNDFLTRNFVLLRRFCRGLEATKP</sequence>
<dbReference type="Proteomes" id="UP000037122">
    <property type="component" value="Unassembled WGS sequence"/>
</dbReference>
<dbReference type="PANTHER" id="PTHR15615">
    <property type="match status" value="1"/>
</dbReference>
<dbReference type="VEuPathDB" id="FungiDB:CJI97_002668"/>
<evidence type="ECO:0000313" key="3">
    <source>
        <dbReference type="Proteomes" id="UP000037122"/>
    </source>
</evidence>
<evidence type="ECO:0008006" key="4">
    <source>
        <dbReference type="Google" id="ProtNLM"/>
    </source>
</evidence>
<dbReference type="InterPro" id="IPR013922">
    <property type="entry name" value="Cyclin_PHO80-like"/>
</dbReference>
<dbReference type="VEuPathDB" id="FungiDB:CJI96_0000460"/>
<dbReference type="PANTHER" id="PTHR15615:SF108">
    <property type="entry name" value="PROTEIN CNPPD1"/>
    <property type="match status" value="1"/>
</dbReference>
<feature type="region of interest" description="Disordered" evidence="1">
    <location>
        <begin position="102"/>
        <end position="143"/>
    </location>
</feature>
<dbReference type="VEuPathDB" id="FungiDB:QG37_07236"/>
<dbReference type="GO" id="GO:0000307">
    <property type="term" value="C:cyclin-dependent protein kinase holoenzyme complex"/>
    <property type="evidence" value="ECO:0007669"/>
    <property type="project" value="UniProtKB-ARBA"/>
</dbReference>